<evidence type="ECO:0000256" key="4">
    <source>
        <dbReference type="ARBA" id="ARBA00023117"/>
    </source>
</evidence>
<organism evidence="7 8">
    <name type="scientific">Oenanthe oenanthe</name>
    <name type="common">Northern wheatear</name>
    <dbReference type="NCBI Taxonomy" id="279966"/>
    <lineage>
        <taxon>Eukaryota</taxon>
        <taxon>Metazoa</taxon>
        <taxon>Chordata</taxon>
        <taxon>Craniata</taxon>
        <taxon>Vertebrata</taxon>
        <taxon>Euteleostomi</taxon>
        <taxon>Archelosauria</taxon>
        <taxon>Archosauria</taxon>
        <taxon>Dinosauria</taxon>
        <taxon>Saurischia</taxon>
        <taxon>Theropoda</taxon>
        <taxon>Coelurosauria</taxon>
        <taxon>Aves</taxon>
        <taxon>Neognathae</taxon>
        <taxon>Neoaves</taxon>
        <taxon>Telluraves</taxon>
        <taxon>Australaves</taxon>
        <taxon>Passeriformes</taxon>
        <taxon>Muscicapidae</taxon>
        <taxon>Oenanthe</taxon>
    </lineage>
</organism>
<comment type="similarity">
    <text evidence="1 5">Belongs to the AAA ATPase family.</text>
</comment>
<evidence type="ECO:0000313" key="7">
    <source>
        <dbReference type="EMBL" id="NXM92864.1"/>
    </source>
</evidence>
<dbReference type="AlphaFoldDB" id="A0A7L1EVS7"/>
<dbReference type="Pfam" id="PF17862">
    <property type="entry name" value="AAA_lid_3"/>
    <property type="match status" value="1"/>
</dbReference>
<dbReference type="PROSITE" id="PS00674">
    <property type="entry name" value="AAA"/>
    <property type="match status" value="1"/>
</dbReference>
<dbReference type="GO" id="GO:0005634">
    <property type="term" value="C:nucleus"/>
    <property type="evidence" value="ECO:0007669"/>
    <property type="project" value="TreeGrafter"/>
</dbReference>
<keyword evidence="8" id="KW-1185">Reference proteome</keyword>
<proteinExistence type="inferred from homology"/>
<dbReference type="Proteomes" id="UP000565754">
    <property type="component" value="Unassembled WGS sequence"/>
</dbReference>
<keyword evidence="2 5" id="KW-0547">Nucleotide-binding</keyword>
<dbReference type="InterPro" id="IPR003959">
    <property type="entry name" value="ATPase_AAA_core"/>
</dbReference>
<evidence type="ECO:0000256" key="5">
    <source>
        <dbReference type="RuleBase" id="RU003651"/>
    </source>
</evidence>
<feature type="domain" description="AAA+ ATPase" evidence="6">
    <location>
        <begin position="1"/>
        <end position="139"/>
    </location>
</feature>
<dbReference type="GO" id="GO:0042393">
    <property type="term" value="F:histone binding"/>
    <property type="evidence" value="ECO:0007669"/>
    <property type="project" value="TreeGrafter"/>
</dbReference>
<dbReference type="PANTHER" id="PTHR23069">
    <property type="entry name" value="AAA DOMAIN-CONTAINING"/>
    <property type="match status" value="1"/>
</dbReference>
<feature type="non-terminal residue" evidence="7">
    <location>
        <position position="499"/>
    </location>
</feature>
<accession>A0A7L1EVS7</accession>
<keyword evidence="3 5" id="KW-0067">ATP-binding</keyword>
<name>A0A7L1EVS7_OENON</name>
<evidence type="ECO:0000256" key="1">
    <source>
        <dbReference type="ARBA" id="ARBA00006914"/>
    </source>
</evidence>
<dbReference type="InterPro" id="IPR027417">
    <property type="entry name" value="P-loop_NTPase"/>
</dbReference>
<evidence type="ECO:0000313" key="8">
    <source>
        <dbReference type="Proteomes" id="UP000565754"/>
    </source>
</evidence>
<gene>
    <name evidence="7" type="primary">Atad2b_0</name>
    <name evidence="7" type="ORF">OENOEN_R06311</name>
</gene>
<dbReference type="FunFam" id="3.40.50.300:FF:000699">
    <property type="entry name" value="ATPase family AAA domain-containing protein 2B"/>
    <property type="match status" value="1"/>
</dbReference>
<dbReference type="EMBL" id="VXBF01033311">
    <property type="protein sequence ID" value="NXM92864.1"/>
    <property type="molecule type" value="Genomic_DNA"/>
</dbReference>
<dbReference type="Gene3D" id="3.40.50.300">
    <property type="entry name" value="P-loop containing nucleotide triphosphate hydrolases"/>
    <property type="match status" value="2"/>
</dbReference>
<dbReference type="InterPro" id="IPR003593">
    <property type="entry name" value="AAA+_ATPase"/>
</dbReference>
<dbReference type="SMART" id="SM00382">
    <property type="entry name" value="AAA"/>
    <property type="match status" value="1"/>
</dbReference>
<reference evidence="7 8" key="1">
    <citation type="submission" date="2019-09" db="EMBL/GenBank/DDBJ databases">
        <title>Bird 10,000 Genomes (B10K) Project - Family phase.</title>
        <authorList>
            <person name="Zhang G."/>
        </authorList>
    </citation>
    <scope>NUCLEOTIDE SEQUENCE [LARGE SCALE GENOMIC DNA]</scope>
    <source>
        <strain evidence="7">B10K-DU-001-74</strain>
        <tissue evidence="7">Muscle</tissue>
    </source>
</reference>
<dbReference type="GO" id="GO:0003682">
    <property type="term" value="F:chromatin binding"/>
    <property type="evidence" value="ECO:0007669"/>
    <property type="project" value="TreeGrafter"/>
</dbReference>
<dbReference type="InterPro" id="IPR041569">
    <property type="entry name" value="AAA_lid_3"/>
</dbReference>
<dbReference type="Gene3D" id="1.10.8.60">
    <property type="match status" value="1"/>
</dbReference>
<sequence>GCLFYGPPGTGKTLVARALANECSQGDKKVAFFMRKGADCLSKWVGESERQLRLLFDQAYLMRPSIIFFDEIDGLAPVRSSRQDQIHSSIVSTLLALMDGLDNRGEIVVIGATNRLDSIDPALRRPGRFDREFLFNLPDKKARKHILQIHTRDWNPKLSDPFLGELAEKCVGYCGADIKALCTEAALIALRRRYPQIYMSSQKLQLDVSSVVLSAQDFYHAMQNIVPASQRAVTSSGHALSPVIRPLLERTFTKLLEVLHKVFPHAEFSQADKSEGMWFRVFLQMLFRFASISASPLHLALGSYGFKITPIYPSIGNIGVLIDCSNCFVRSAYHQPTSYRPRLLLSGERGSGQTSHLAPALLHTLEKFSVHRLDLPALYSVSAKTPEESCAQIFREARRTVPSIVYMPHIGDWWEAVSETVRATFLTLLQDIPSFSPIFLLSTSESMFSDLPEELKCIFRIQYEEVFYIQRPSEEDRLRFFKGLILDEAAMPPPRRKQA</sequence>
<dbReference type="GO" id="GO:0005524">
    <property type="term" value="F:ATP binding"/>
    <property type="evidence" value="ECO:0007669"/>
    <property type="project" value="UniProtKB-KW"/>
</dbReference>
<evidence type="ECO:0000256" key="3">
    <source>
        <dbReference type="ARBA" id="ARBA00022840"/>
    </source>
</evidence>
<dbReference type="Pfam" id="PF00004">
    <property type="entry name" value="AAA"/>
    <property type="match status" value="2"/>
</dbReference>
<dbReference type="GO" id="GO:0006337">
    <property type="term" value="P:nucleosome disassembly"/>
    <property type="evidence" value="ECO:0007669"/>
    <property type="project" value="TreeGrafter"/>
</dbReference>
<dbReference type="InterPro" id="IPR003960">
    <property type="entry name" value="ATPase_AAA_CS"/>
</dbReference>
<dbReference type="GO" id="GO:0006334">
    <property type="term" value="P:nucleosome assembly"/>
    <property type="evidence" value="ECO:0007669"/>
    <property type="project" value="TreeGrafter"/>
</dbReference>
<dbReference type="GO" id="GO:0016887">
    <property type="term" value="F:ATP hydrolysis activity"/>
    <property type="evidence" value="ECO:0007669"/>
    <property type="project" value="InterPro"/>
</dbReference>
<protein>
    <submittedName>
        <fullName evidence="7">ATD2B protein</fullName>
    </submittedName>
</protein>
<dbReference type="PANTHER" id="PTHR23069:SF5">
    <property type="entry name" value="ATPASE FAMILY AAA DOMAIN-CONTAINING PROTEIN 2B"/>
    <property type="match status" value="1"/>
</dbReference>
<evidence type="ECO:0000259" key="6">
    <source>
        <dbReference type="SMART" id="SM00382"/>
    </source>
</evidence>
<keyword evidence="4" id="KW-0103">Bromodomain</keyword>
<evidence type="ECO:0000256" key="2">
    <source>
        <dbReference type="ARBA" id="ARBA00022741"/>
    </source>
</evidence>
<dbReference type="InterPro" id="IPR045199">
    <property type="entry name" value="ATAD2-like"/>
</dbReference>
<dbReference type="FunFam" id="3.40.50.300:FF:000061">
    <property type="entry name" value="ATPase family, AAA domain-containing 2"/>
    <property type="match status" value="1"/>
</dbReference>
<dbReference type="FunFam" id="1.10.8.60:FF:000016">
    <property type="entry name" value="ATPase family AAA domain-containing protein 2B"/>
    <property type="match status" value="1"/>
</dbReference>
<dbReference type="SUPFAM" id="SSF52540">
    <property type="entry name" value="P-loop containing nucleoside triphosphate hydrolases"/>
    <property type="match status" value="2"/>
</dbReference>
<dbReference type="GO" id="GO:0045815">
    <property type="term" value="P:transcription initiation-coupled chromatin remodeling"/>
    <property type="evidence" value="ECO:0007669"/>
    <property type="project" value="TreeGrafter"/>
</dbReference>
<feature type="non-terminal residue" evidence="7">
    <location>
        <position position="1"/>
    </location>
</feature>
<comment type="caution">
    <text evidence="7">The sequence shown here is derived from an EMBL/GenBank/DDBJ whole genome shotgun (WGS) entry which is preliminary data.</text>
</comment>